<dbReference type="PANTHER" id="PTHR12203">
    <property type="entry name" value="KDEL LYS-ASP-GLU-LEU CONTAINING - RELATED"/>
    <property type="match status" value="1"/>
</dbReference>
<dbReference type="SMART" id="SM00672">
    <property type="entry name" value="CAP10"/>
    <property type="match status" value="1"/>
</dbReference>
<comment type="caution">
    <text evidence="4">The sequence shown here is derived from an EMBL/GenBank/DDBJ whole genome shotgun (WGS) entry which is preliminary data.</text>
</comment>
<dbReference type="EMBL" id="JACAZI010000006">
    <property type="protein sequence ID" value="KAF7358009.1"/>
    <property type="molecule type" value="Genomic_DNA"/>
</dbReference>
<dbReference type="OrthoDB" id="541052at2759"/>
<dbReference type="AlphaFoldDB" id="A0A8H6YGU5"/>
<evidence type="ECO:0000313" key="5">
    <source>
        <dbReference type="Proteomes" id="UP000620124"/>
    </source>
</evidence>
<comment type="similarity">
    <text evidence="1">Belongs to the glycosyltransferase 90 family.</text>
</comment>
<dbReference type="InterPro" id="IPR006598">
    <property type="entry name" value="CAP10"/>
</dbReference>
<accession>A0A8H6YGU5</accession>
<evidence type="ECO:0000256" key="1">
    <source>
        <dbReference type="ARBA" id="ARBA00010118"/>
    </source>
</evidence>
<dbReference type="Proteomes" id="UP000620124">
    <property type="component" value="Unassembled WGS sequence"/>
</dbReference>
<evidence type="ECO:0000313" key="4">
    <source>
        <dbReference type="EMBL" id="KAF7358009.1"/>
    </source>
</evidence>
<dbReference type="PANTHER" id="PTHR12203:SF35">
    <property type="entry name" value="PROTEIN O-GLUCOSYLTRANSFERASE 1"/>
    <property type="match status" value="1"/>
</dbReference>
<dbReference type="Pfam" id="PF05686">
    <property type="entry name" value="Glyco_transf_90"/>
    <property type="match status" value="1"/>
</dbReference>
<evidence type="ECO:0000259" key="3">
    <source>
        <dbReference type="SMART" id="SM00672"/>
    </source>
</evidence>
<sequence length="317" mass="37224">MRDECRVQVNVHDGRSVEDMLEAKDPKPFTNRPHPTYKYYTDEGHCLFPKAERGFLDYANNVTAFFLYSTSQEFSTDLYPILSQGKVHPCFSDILFPSSYYYDRSPSSPKISSPDNVAWADKEPLIYWRGRVAGGMVYGENYRAFPRFRLISLAQAHPGTMDVALTGWNTWCDGECDREAIEREYEFNSTWAAREEVYRYKYAVDVDGHGWSGRFLGLLRSGSLVFKSTIFREYFSQWMRPFEHYIPVRPDLGDLLERLEWARTHDEEAKRIQQAGKEFADRVITDAQNDCYFFLVLLEWARLQNDAGSKSWWPWFR</sequence>
<evidence type="ECO:0000256" key="2">
    <source>
        <dbReference type="ARBA" id="ARBA00022679"/>
    </source>
</evidence>
<organism evidence="4 5">
    <name type="scientific">Mycena venus</name>
    <dbReference type="NCBI Taxonomy" id="2733690"/>
    <lineage>
        <taxon>Eukaryota</taxon>
        <taxon>Fungi</taxon>
        <taxon>Dikarya</taxon>
        <taxon>Basidiomycota</taxon>
        <taxon>Agaricomycotina</taxon>
        <taxon>Agaricomycetes</taxon>
        <taxon>Agaricomycetidae</taxon>
        <taxon>Agaricales</taxon>
        <taxon>Marasmiineae</taxon>
        <taxon>Mycenaceae</taxon>
        <taxon>Mycena</taxon>
    </lineage>
</organism>
<name>A0A8H6YGU5_9AGAR</name>
<keyword evidence="5" id="KW-1185">Reference proteome</keyword>
<dbReference type="GO" id="GO:0016740">
    <property type="term" value="F:transferase activity"/>
    <property type="evidence" value="ECO:0007669"/>
    <property type="project" value="UniProtKB-KW"/>
</dbReference>
<proteinExistence type="inferred from homology"/>
<feature type="domain" description="Glycosyl transferase CAP10" evidence="3">
    <location>
        <begin position="65"/>
        <end position="307"/>
    </location>
</feature>
<gene>
    <name evidence="4" type="ORF">MVEN_00847900</name>
</gene>
<dbReference type="InterPro" id="IPR051091">
    <property type="entry name" value="O-Glucosyltr/Glycosyltrsf_90"/>
</dbReference>
<keyword evidence="2" id="KW-0808">Transferase</keyword>
<protein>
    <submittedName>
        <fullName evidence="4">CAP10 domain-containing protein</fullName>
    </submittedName>
</protein>
<reference evidence="4" key="1">
    <citation type="submission" date="2020-05" db="EMBL/GenBank/DDBJ databases">
        <title>Mycena genomes resolve the evolution of fungal bioluminescence.</title>
        <authorList>
            <person name="Tsai I.J."/>
        </authorList>
    </citation>
    <scope>NUCLEOTIDE SEQUENCE</scope>
    <source>
        <strain evidence="4">CCC161011</strain>
    </source>
</reference>